<name>A0AAN7PGD7_9COLE</name>
<evidence type="ECO:0000256" key="1">
    <source>
        <dbReference type="SAM" id="MobiDB-lite"/>
    </source>
</evidence>
<proteinExistence type="predicted"/>
<dbReference type="GO" id="GO:0005739">
    <property type="term" value="C:mitochondrion"/>
    <property type="evidence" value="ECO:0007669"/>
    <property type="project" value="InterPro"/>
</dbReference>
<gene>
    <name evidence="2" type="ORF">RN001_001835</name>
</gene>
<accession>A0AAN7PGD7</accession>
<evidence type="ECO:0000313" key="2">
    <source>
        <dbReference type="EMBL" id="KAK4885564.1"/>
    </source>
</evidence>
<dbReference type="GO" id="GO:0007005">
    <property type="term" value="P:mitochondrion organization"/>
    <property type="evidence" value="ECO:0007669"/>
    <property type="project" value="TreeGrafter"/>
</dbReference>
<feature type="compositionally biased region" description="Basic and acidic residues" evidence="1">
    <location>
        <begin position="386"/>
        <end position="395"/>
    </location>
</feature>
<dbReference type="Proteomes" id="UP001353858">
    <property type="component" value="Unassembled WGS sequence"/>
</dbReference>
<protein>
    <recommendedName>
        <fullName evidence="4">Pentatricopeptide repeat-containing protein 2, mitochondrial</fullName>
    </recommendedName>
</protein>
<dbReference type="AlphaFoldDB" id="A0AAN7PGD7"/>
<evidence type="ECO:0008006" key="4">
    <source>
        <dbReference type="Google" id="ProtNLM"/>
    </source>
</evidence>
<reference evidence="3" key="1">
    <citation type="submission" date="2023-01" db="EMBL/GenBank/DDBJ databases">
        <title>Key to firefly adult light organ development and bioluminescence: homeobox transcription factors regulate luciferase expression and transportation to peroxisome.</title>
        <authorList>
            <person name="Fu X."/>
        </authorList>
    </citation>
    <scope>NUCLEOTIDE SEQUENCE [LARGE SCALE GENOMIC DNA]</scope>
</reference>
<feature type="compositionally biased region" description="Basic residues" evidence="1">
    <location>
        <begin position="443"/>
        <end position="457"/>
    </location>
</feature>
<dbReference type="PANTHER" id="PTHR14700:SF0">
    <property type="entry name" value="PENTATRICOPEPTIDE REPEAT-CONTAINING PROTEIN 2, MITOCHONDRIAL"/>
    <property type="match status" value="1"/>
</dbReference>
<sequence>MALLRQSFLFLNHTITKNANIIFGASAIRHLYSSTTLGLDNFIQQKERLKSQLSNIAPKFREKMKEYTADDSKNMVFTEDLKNMVHLVDSDDDITLVIKMMKKFNQQNKQLRFGNYVFGPVIMRMFYTLNKHEEAYQCFRAPELDGLFDQLMTYQILLDLLYENQRYNDVLDAFQFIKDKQIEGIKFAKNIIVLVFAACYRMNTKESLDFALGVWSELNTIGHLPMRRAATFCAGLALNQGKSEAALEIVSSTRNVNYTTVRNIKVSALVDLQRVEDAFPILKSVLNDDGATLGPVHTFNKDVFEKIKGAVVKLNNTDLTLEFNRIEKYFKEQGHISETTLHEQLCQEISSPPIIRNRPNTFFRQPQRFTQNESTGQYKIRRLIDRPHPLHREETPEATTSAFSDGHHTPEPIAETPEEIRVPGPSRPYKTPEEIRALPQAPPRKRQKTGRKPAKKKILTDTPNIAEIKSEYEKRQEQKNTAAKKNAKKNLTTDEILIGTINMKEIVKQKKEKAVEDESDLDNLAFYSSSSSEITDIEEQIEKEREEDFVIGMINVNDYVLVRFVTKKIERHYVGKILEKVEGGEYLINFMRRKKPGYHFVFADVEDQSMVSEDDIRKLPPPSFVSGTARSKKRLVFPIHFDKHNYVN</sequence>
<evidence type="ECO:0000313" key="3">
    <source>
        <dbReference type="Proteomes" id="UP001353858"/>
    </source>
</evidence>
<dbReference type="PANTHER" id="PTHR14700">
    <property type="entry name" value="PENTATRICOPEPTIDE REPEAT-CONTAINING PROTEIN 2, MITOCHONDRIAL"/>
    <property type="match status" value="1"/>
</dbReference>
<dbReference type="GO" id="GO:0003723">
    <property type="term" value="F:RNA binding"/>
    <property type="evidence" value="ECO:0007669"/>
    <property type="project" value="TreeGrafter"/>
</dbReference>
<dbReference type="GO" id="GO:0050684">
    <property type="term" value="P:regulation of mRNA processing"/>
    <property type="evidence" value="ECO:0007669"/>
    <property type="project" value="InterPro"/>
</dbReference>
<dbReference type="InterPro" id="IPR034629">
    <property type="entry name" value="PTCD2"/>
</dbReference>
<comment type="caution">
    <text evidence="2">The sequence shown here is derived from an EMBL/GenBank/DDBJ whole genome shotgun (WGS) entry which is preliminary data.</text>
</comment>
<feature type="region of interest" description="Disordered" evidence="1">
    <location>
        <begin position="386"/>
        <end position="465"/>
    </location>
</feature>
<keyword evidence="3" id="KW-1185">Reference proteome</keyword>
<dbReference type="EMBL" id="JARPUR010000001">
    <property type="protein sequence ID" value="KAK4885564.1"/>
    <property type="molecule type" value="Genomic_DNA"/>
</dbReference>
<organism evidence="2 3">
    <name type="scientific">Aquatica leii</name>
    <dbReference type="NCBI Taxonomy" id="1421715"/>
    <lineage>
        <taxon>Eukaryota</taxon>
        <taxon>Metazoa</taxon>
        <taxon>Ecdysozoa</taxon>
        <taxon>Arthropoda</taxon>
        <taxon>Hexapoda</taxon>
        <taxon>Insecta</taxon>
        <taxon>Pterygota</taxon>
        <taxon>Neoptera</taxon>
        <taxon>Endopterygota</taxon>
        <taxon>Coleoptera</taxon>
        <taxon>Polyphaga</taxon>
        <taxon>Elateriformia</taxon>
        <taxon>Elateroidea</taxon>
        <taxon>Lampyridae</taxon>
        <taxon>Luciolinae</taxon>
        <taxon>Aquatica</taxon>
    </lineage>
</organism>